<dbReference type="Proteomes" id="UP001652620">
    <property type="component" value="Chromosome 1"/>
</dbReference>
<evidence type="ECO:0000313" key="2">
    <source>
        <dbReference type="Proteomes" id="UP001652620"/>
    </source>
</evidence>
<proteinExistence type="predicted"/>
<evidence type="ECO:0000259" key="1">
    <source>
        <dbReference type="Pfam" id="PF00535"/>
    </source>
</evidence>
<protein>
    <submittedName>
        <fullName evidence="3">UDP-GlcNAc:betaGal beta-1,3-N-acetylglucosaminyltransferase-like protein 1 isoform X1</fullName>
    </submittedName>
</protein>
<dbReference type="GeneID" id="105223400"/>
<keyword evidence="2" id="KW-1185">Reference proteome</keyword>
<dbReference type="InterPro" id="IPR029044">
    <property type="entry name" value="Nucleotide-diphossugar_trans"/>
</dbReference>
<reference evidence="3" key="2">
    <citation type="submission" date="2025-08" db="UniProtKB">
        <authorList>
            <consortium name="RefSeq"/>
        </authorList>
    </citation>
    <scope>IDENTIFICATION</scope>
    <source>
        <tissue evidence="3">Adult</tissue>
    </source>
</reference>
<gene>
    <name evidence="3" type="primary">LOC105223400</name>
</gene>
<feature type="domain" description="Glycosyltransferase 2-like" evidence="1">
    <location>
        <begin position="76"/>
        <end position="225"/>
    </location>
</feature>
<dbReference type="PANTHER" id="PTHR22916:SF3">
    <property type="entry name" value="UDP-GLCNAC:BETAGAL BETA-1,3-N-ACETYLGLUCOSAMINYLTRANSFERASE-LIKE PROTEIN 1"/>
    <property type="match status" value="1"/>
</dbReference>
<dbReference type="Pfam" id="PF00535">
    <property type="entry name" value="Glycos_transf_2"/>
    <property type="match status" value="1"/>
</dbReference>
<dbReference type="SUPFAM" id="SSF53448">
    <property type="entry name" value="Nucleotide-diphospho-sugar transferases"/>
    <property type="match status" value="1"/>
</dbReference>
<name>A0ABM3JLG8_BACDO</name>
<evidence type="ECO:0000313" key="3">
    <source>
        <dbReference type="RefSeq" id="XP_049310076.1"/>
    </source>
</evidence>
<dbReference type="PANTHER" id="PTHR22916">
    <property type="entry name" value="GLYCOSYLTRANSFERASE"/>
    <property type="match status" value="1"/>
</dbReference>
<sequence>MSEDTVSIIVTVLNGEKWVDNCFRSILRQCTAVHVQKQQQQSKQMQSAQQTWEDSNGLLEHVTSQPETEEMESKQKFQIEVCVFDDCSTDGTRKMLRIWQRKFRRQRIRMFIVRNESENPKGVGYGRNRAIEQASGAYLCFQDIDDEMLPTRIQQQYLLGRANKDATKFFKLIGCRFVRTPPNSTCRFTRWANELDPTKLPLQIYTANGPTVIMPTWLCHRRVYERIPGGFCERGRGTPEDLIFFYAHLDRGGRVLRINECLLLYRYHAAATTFSIVAETIWQLRMQRLLTHVLCGEPWRSGFTIWNAGKRGRKFFRDLPQAFKCKVRAFCDVDEKKINKCYNHYDVKAHRFTHVVPIVHFTHARPPLLICMKLDLTNGAFEANLNSLNLCEGRDYVLFT</sequence>
<organism evidence="2 3">
    <name type="scientific">Bactrocera dorsalis</name>
    <name type="common">Oriental fruit fly</name>
    <name type="synonym">Dacus dorsalis</name>
    <dbReference type="NCBI Taxonomy" id="27457"/>
    <lineage>
        <taxon>Eukaryota</taxon>
        <taxon>Metazoa</taxon>
        <taxon>Ecdysozoa</taxon>
        <taxon>Arthropoda</taxon>
        <taxon>Hexapoda</taxon>
        <taxon>Insecta</taxon>
        <taxon>Pterygota</taxon>
        <taxon>Neoptera</taxon>
        <taxon>Endopterygota</taxon>
        <taxon>Diptera</taxon>
        <taxon>Brachycera</taxon>
        <taxon>Muscomorpha</taxon>
        <taxon>Tephritoidea</taxon>
        <taxon>Tephritidae</taxon>
        <taxon>Bactrocera</taxon>
        <taxon>Bactrocera</taxon>
    </lineage>
</organism>
<dbReference type="Gene3D" id="3.90.550.10">
    <property type="entry name" value="Spore Coat Polysaccharide Biosynthesis Protein SpsA, Chain A"/>
    <property type="match status" value="1"/>
</dbReference>
<dbReference type="RefSeq" id="XP_049310076.1">
    <property type="nucleotide sequence ID" value="XM_049454119.1"/>
</dbReference>
<accession>A0ABM3JLG8</accession>
<dbReference type="InterPro" id="IPR001173">
    <property type="entry name" value="Glyco_trans_2-like"/>
</dbReference>
<reference evidence="2" key="1">
    <citation type="submission" date="2025-05" db="UniProtKB">
        <authorList>
            <consortium name="RefSeq"/>
        </authorList>
    </citation>
    <scope>NUCLEOTIDE SEQUENCE [LARGE SCALE GENOMIC DNA]</scope>
</reference>